<dbReference type="GeneID" id="5231899"/>
<keyword evidence="9" id="KW-1185">Reference proteome</keyword>
<feature type="transmembrane region" description="Helical" evidence="7">
    <location>
        <begin position="265"/>
        <end position="284"/>
    </location>
</feature>
<reference evidence="8 9" key="1">
    <citation type="journal article" date="2009" name="Nature">
        <title>Evolution of pathogenicity and sexual reproduction in eight Candida genomes.</title>
        <authorList>
            <person name="Butler G."/>
            <person name="Rasmussen M.D."/>
            <person name="Lin M.F."/>
            <person name="Santos M.A."/>
            <person name="Sakthikumar S."/>
            <person name="Munro C.A."/>
            <person name="Rheinbay E."/>
            <person name="Grabherr M."/>
            <person name="Forche A."/>
            <person name="Reedy J.L."/>
            <person name="Agrafioti I."/>
            <person name="Arnaud M.B."/>
            <person name="Bates S."/>
            <person name="Brown A.J."/>
            <person name="Brunke S."/>
            <person name="Costanzo M.C."/>
            <person name="Fitzpatrick D.A."/>
            <person name="de Groot P.W."/>
            <person name="Harris D."/>
            <person name="Hoyer L.L."/>
            <person name="Hube B."/>
            <person name="Klis F.M."/>
            <person name="Kodira C."/>
            <person name="Lennard N."/>
            <person name="Logue M.E."/>
            <person name="Martin R."/>
            <person name="Neiman A.M."/>
            <person name="Nikolaou E."/>
            <person name="Quail M.A."/>
            <person name="Quinn J."/>
            <person name="Santos M.C."/>
            <person name="Schmitzberger F.F."/>
            <person name="Sherlock G."/>
            <person name="Shah P."/>
            <person name="Silverstein K.A."/>
            <person name="Skrzypek M.S."/>
            <person name="Soll D."/>
            <person name="Staggs R."/>
            <person name="Stansfield I."/>
            <person name="Stumpf M.P."/>
            <person name="Sudbery P.E."/>
            <person name="Srikantha T."/>
            <person name="Zeng Q."/>
            <person name="Berman J."/>
            <person name="Berriman M."/>
            <person name="Heitman J."/>
            <person name="Gow N.A."/>
            <person name="Lorenz M.C."/>
            <person name="Birren B.W."/>
            <person name="Kellis M."/>
            <person name="Cuomo C.A."/>
        </authorList>
    </citation>
    <scope>NUCLEOTIDE SEQUENCE [LARGE SCALE GENOMIC DNA]</scope>
    <source>
        <strain evidence="9">ATCC 11503 / BCRC 21390 / CBS 2605 / JCM 1781 / NBRC 1676 / NRRL YB-4239</strain>
    </source>
</reference>
<dbReference type="OMA" id="LPPWYWV"/>
<evidence type="ECO:0000256" key="4">
    <source>
        <dbReference type="ARBA" id="ARBA00022824"/>
    </source>
</evidence>
<evidence type="ECO:0000313" key="9">
    <source>
        <dbReference type="Proteomes" id="UP000001996"/>
    </source>
</evidence>
<protein>
    <recommendedName>
        <fullName evidence="7">Derlin</fullName>
    </recommendedName>
</protein>
<dbReference type="PANTHER" id="PTHR11009">
    <property type="entry name" value="DER1-LIKE PROTEIN, DERLIN"/>
    <property type="match status" value="1"/>
</dbReference>
<evidence type="ECO:0000256" key="2">
    <source>
        <dbReference type="ARBA" id="ARBA00008917"/>
    </source>
</evidence>
<comment type="caution">
    <text evidence="7">Lacks conserved residue(s) required for the propagation of feature annotation.</text>
</comment>
<comment type="subcellular location">
    <subcellularLocation>
        <location evidence="1 7">Endoplasmic reticulum membrane</location>
        <topology evidence="1 7">Multi-pass membrane protein</topology>
    </subcellularLocation>
</comment>
<dbReference type="GO" id="GO:0006950">
    <property type="term" value="P:response to stress"/>
    <property type="evidence" value="ECO:0007669"/>
    <property type="project" value="UniProtKB-ARBA"/>
</dbReference>
<evidence type="ECO:0000256" key="6">
    <source>
        <dbReference type="ARBA" id="ARBA00023136"/>
    </source>
</evidence>
<feature type="transmembrane region" description="Helical" evidence="7">
    <location>
        <begin position="118"/>
        <end position="136"/>
    </location>
</feature>
<organism evidence="8 9">
    <name type="scientific">Lodderomyces elongisporus (strain ATCC 11503 / CBS 2605 / JCM 1781 / NBRC 1676 / NRRL YB-4239)</name>
    <name type="common">Yeast</name>
    <name type="synonym">Saccharomyces elongisporus</name>
    <dbReference type="NCBI Taxonomy" id="379508"/>
    <lineage>
        <taxon>Eukaryota</taxon>
        <taxon>Fungi</taxon>
        <taxon>Dikarya</taxon>
        <taxon>Ascomycota</taxon>
        <taxon>Saccharomycotina</taxon>
        <taxon>Pichiomycetes</taxon>
        <taxon>Debaryomycetaceae</taxon>
        <taxon>Candida/Lodderomyces clade</taxon>
        <taxon>Lodderomyces</taxon>
    </lineage>
</organism>
<feature type="transmembrane region" description="Helical" evidence="7">
    <location>
        <begin position="179"/>
        <end position="196"/>
    </location>
</feature>
<gene>
    <name evidence="8" type="ORF">LELG_03923</name>
</gene>
<keyword evidence="4 7" id="KW-0256">Endoplasmic reticulum</keyword>
<dbReference type="AlphaFoldDB" id="A5E2T6"/>
<name>A5E2T6_LODEL</name>
<keyword evidence="3 7" id="KW-0812">Transmembrane</keyword>
<dbReference type="OrthoDB" id="1716531at2759"/>
<keyword evidence="5 7" id="KW-1133">Transmembrane helix</keyword>
<dbReference type="Proteomes" id="UP000001996">
    <property type="component" value="Unassembled WGS sequence"/>
</dbReference>
<dbReference type="eggNOG" id="KOG0858">
    <property type="taxonomic scope" value="Eukaryota"/>
</dbReference>
<dbReference type="KEGG" id="lel:PVL30_004746"/>
<evidence type="ECO:0000256" key="1">
    <source>
        <dbReference type="ARBA" id="ARBA00004477"/>
    </source>
</evidence>
<feature type="transmembrane region" description="Helical" evidence="7">
    <location>
        <begin position="142"/>
        <end position="158"/>
    </location>
</feature>
<comment type="function">
    <text evidence="7">May be involved in the degradation of misfolded endoplasmic reticulum (ER) luminal proteins.</text>
</comment>
<sequence>MDAILANLPPVTKGWCISTITTAILIALHKVKHINLLFIPHKAWSNQNWRLVTPFCTFGELSFDLVFTLWLMSSSCCKIENQFQTRYAQIPSSILDSLNGRQKRLLNKIIIRNRSLDFFYFFLQLSSSIILVATWVFYKKQILILELGAVLCQLFVYMESKMSPHEQVNFFGLFQFSNMYYPFVSALITIALHARISDMGNATGFARNGTAAGGGGGGGVGANGANGAGGEGGIGGLGYGLIGSTGILSVFRYSAVLVERLGQLFNHPLVWFYLMSFGLGHFWWCSREFLLNGLHYNDNDKARKMRKQTLKKYGVQKFDLVREILVILLLPPWYWVILSKIKQDTRQ</sequence>
<comment type="similarity">
    <text evidence="2 7">Belongs to the derlin family.</text>
</comment>
<evidence type="ECO:0000256" key="7">
    <source>
        <dbReference type="RuleBase" id="RU363059"/>
    </source>
</evidence>
<proteinExistence type="inferred from homology"/>
<dbReference type="Pfam" id="PF04511">
    <property type="entry name" value="DER1"/>
    <property type="match status" value="1"/>
</dbReference>
<accession>A5E2T6</accession>
<dbReference type="EMBL" id="CH981528">
    <property type="protein sequence ID" value="EDK45744.1"/>
    <property type="molecule type" value="Genomic_DNA"/>
</dbReference>
<dbReference type="STRING" id="379508.A5E2T6"/>
<evidence type="ECO:0000256" key="5">
    <source>
        <dbReference type="ARBA" id="ARBA00022989"/>
    </source>
</evidence>
<dbReference type="HOGENOM" id="CLU_891365_0_0_1"/>
<dbReference type="VEuPathDB" id="FungiDB:LELG_03923"/>
<feature type="transmembrane region" description="Helical" evidence="7">
    <location>
        <begin position="320"/>
        <end position="338"/>
    </location>
</feature>
<dbReference type="InParanoid" id="A5E2T6"/>
<feature type="transmembrane region" description="Helical" evidence="7">
    <location>
        <begin position="234"/>
        <end position="253"/>
    </location>
</feature>
<dbReference type="InterPro" id="IPR007599">
    <property type="entry name" value="DER1"/>
</dbReference>
<evidence type="ECO:0000313" key="8">
    <source>
        <dbReference type="EMBL" id="EDK45744.1"/>
    </source>
</evidence>
<dbReference type="GO" id="GO:0005789">
    <property type="term" value="C:endoplasmic reticulum membrane"/>
    <property type="evidence" value="ECO:0007669"/>
    <property type="project" value="UniProtKB-SubCell"/>
</dbReference>
<evidence type="ECO:0000256" key="3">
    <source>
        <dbReference type="ARBA" id="ARBA00022692"/>
    </source>
</evidence>
<keyword evidence="6 7" id="KW-0472">Membrane</keyword>